<dbReference type="EMBL" id="CADEAL010001691">
    <property type="protein sequence ID" value="CAB1434747.1"/>
    <property type="molecule type" value="Genomic_DNA"/>
</dbReference>
<comment type="caution">
    <text evidence="1">The sequence shown here is derived from an EMBL/GenBank/DDBJ whole genome shotgun (WGS) entry which is preliminary data.</text>
</comment>
<dbReference type="Proteomes" id="UP001153269">
    <property type="component" value="Unassembled WGS sequence"/>
</dbReference>
<gene>
    <name evidence="1" type="ORF">PLEPLA_LOCUS22793</name>
</gene>
<evidence type="ECO:0000313" key="1">
    <source>
        <dbReference type="EMBL" id="CAB1434747.1"/>
    </source>
</evidence>
<proteinExistence type="predicted"/>
<reference evidence="1" key="1">
    <citation type="submission" date="2020-03" db="EMBL/GenBank/DDBJ databases">
        <authorList>
            <person name="Weist P."/>
        </authorList>
    </citation>
    <scope>NUCLEOTIDE SEQUENCE</scope>
</reference>
<keyword evidence="2" id="KW-1185">Reference proteome</keyword>
<evidence type="ECO:0000313" key="2">
    <source>
        <dbReference type="Proteomes" id="UP001153269"/>
    </source>
</evidence>
<sequence length="123" mass="13846">MLMLPLRSRVTQALSRWEAPGVTVGSQGLRDTRPQNCLETDEGCKKLEIWGVNFTVREDMLPLIPGCQPVLCCEADAVAKKLNELAMNFPHGCHREEEVHSRLQHPSEAQVPLSNTYCRFKVS</sequence>
<accession>A0A9N7UQG2</accession>
<dbReference type="AlphaFoldDB" id="A0A9N7UQG2"/>
<protein>
    <submittedName>
        <fullName evidence="1">Uncharacterized protein</fullName>
    </submittedName>
</protein>
<name>A0A9N7UQG2_PLEPL</name>
<organism evidence="1 2">
    <name type="scientific">Pleuronectes platessa</name>
    <name type="common">European plaice</name>
    <dbReference type="NCBI Taxonomy" id="8262"/>
    <lineage>
        <taxon>Eukaryota</taxon>
        <taxon>Metazoa</taxon>
        <taxon>Chordata</taxon>
        <taxon>Craniata</taxon>
        <taxon>Vertebrata</taxon>
        <taxon>Euteleostomi</taxon>
        <taxon>Actinopterygii</taxon>
        <taxon>Neopterygii</taxon>
        <taxon>Teleostei</taxon>
        <taxon>Neoteleostei</taxon>
        <taxon>Acanthomorphata</taxon>
        <taxon>Carangaria</taxon>
        <taxon>Pleuronectiformes</taxon>
        <taxon>Pleuronectoidei</taxon>
        <taxon>Pleuronectidae</taxon>
        <taxon>Pleuronectes</taxon>
    </lineage>
</organism>